<dbReference type="InterPro" id="IPR013320">
    <property type="entry name" value="ConA-like_dom_sf"/>
</dbReference>
<evidence type="ECO:0008006" key="14">
    <source>
        <dbReference type="Google" id="ProtNLM"/>
    </source>
</evidence>
<evidence type="ECO:0000313" key="12">
    <source>
        <dbReference type="EMBL" id="GAA5526578.1"/>
    </source>
</evidence>
<dbReference type="InterPro" id="IPR034084">
    <property type="entry name" value="Thermitase-like_dom"/>
</dbReference>
<dbReference type="RefSeq" id="WP_345720216.1">
    <property type="nucleotide sequence ID" value="NZ_BAABRU010000001.1"/>
</dbReference>
<feature type="signal peptide" evidence="9">
    <location>
        <begin position="1"/>
        <end position="19"/>
    </location>
</feature>
<dbReference type="Gene3D" id="2.60.120.260">
    <property type="entry name" value="Galactose-binding domain-like"/>
    <property type="match status" value="1"/>
</dbReference>
<dbReference type="PRINTS" id="PR00723">
    <property type="entry name" value="SUBTILISIN"/>
</dbReference>
<evidence type="ECO:0000256" key="4">
    <source>
        <dbReference type="ARBA" id="ARBA00022670"/>
    </source>
</evidence>
<feature type="active site" description="Charge relay system" evidence="7">
    <location>
        <position position="195"/>
    </location>
</feature>
<proteinExistence type="inferred from homology"/>
<dbReference type="PROSITE" id="PS00136">
    <property type="entry name" value="SUBTILASE_ASP"/>
    <property type="match status" value="1"/>
</dbReference>
<evidence type="ECO:0000259" key="10">
    <source>
        <dbReference type="Pfam" id="PF00082"/>
    </source>
</evidence>
<evidence type="ECO:0000256" key="8">
    <source>
        <dbReference type="RuleBase" id="RU003355"/>
    </source>
</evidence>
<evidence type="ECO:0000259" key="11">
    <source>
        <dbReference type="Pfam" id="PF22148"/>
    </source>
</evidence>
<comment type="subcellular location">
    <subcellularLocation>
        <location evidence="1">Secreted</location>
    </subcellularLocation>
</comment>
<keyword evidence="4 7" id="KW-0645">Protease</keyword>
<dbReference type="Gene3D" id="3.40.50.200">
    <property type="entry name" value="Peptidase S8/S53 domain"/>
    <property type="match status" value="1"/>
</dbReference>
<organism evidence="12 13">
    <name type="scientific">Herpetosiphon gulosus</name>
    <dbReference type="NCBI Taxonomy" id="1973496"/>
    <lineage>
        <taxon>Bacteria</taxon>
        <taxon>Bacillati</taxon>
        <taxon>Chloroflexota</taxon>
        <taxon>Chloroflexia</taxon>
        <taxon>Herpetosiphonales</taxon>
        <taxon>Herpetosiphonaceae</taxon>
        <taxon>Herpetosiphon</taxon>
    </lineage>
</organism>
<evidence type="ECO:0000313" key="13">
    <source>
        <dbReference type="Proteomes" id="UP001428290"/>
    </source>
</evidence>
<evidence type="ECO:0000256" key="6">
    <source>
        <dbReference type="ARBA" id="ARBA00022825"/>
    </source>
</evidence>
<dbReference type="InterPro" id="IPR023827">
    <property type="entry name" value="Peptidase_S8_Asp-AS"/>
</dbReference>
<dbReference type="InterPro" id="IPR050131">
    <property type="entry name" value="Peptidase_S8_subtilisin-like"/>
</dbReference>
<dbReference type="InterPro" id="IPR054399">
    <property type="entry name" value="Fervidolysin-like_N_prodom"/>
</dbReference>
<protein>
    <recommendedName>
        <fullName evidence="14">Peptidase S8</fullName>
    </recommendedName>
</protein>
<keyword evidence="6 7" id="KW-0720">Serine protease</keyword>
<evidence type="ECO:0000256" key="3">
    <source>
        <dbReference type="ARBA" id="ARBA00022525"/>
    </source>
</evidence>
<dbReference type="InterPro" id="IPR036852">
    <property type="entry name" value="Peptidase_S8/S53_dom_sf"/>
</dbReference>
<accession>A0ABP9WTQ0</accession>
<evidence type="ECO:0000256" key="7">
    <source>
        <dbReference type="PROSITE-ProRule" id="PRU01240"/>
    </source>
</evidence>
<feature type="active site" description="Charge relay system" evidence="7">
    <location>
        <position position="162"/>
    </location>
</feature>
<dbReference type="InterPro" id="IPR015500">
    <property type="entry name" value="Peptidase_S8_subtilisin-rel"/>
</dbReference>
<feature type="domain" description="Fervidolysin-like N-terminal prodomain" evidence="11">
    <location>
        <begin position="42"/>
        <end position="118"/>
    </location>
</feature>
<evidence type="ECO:0000256" key="5">
    <source>
        <dbReference type="ARBA" id="ARBA00022801"/>
    </source>
</evidence>
<comment type="caution">
    <text evidence="12">The sequence shown here is derived from an EMBL/GenBank/DDBJ whole genome shotgun (WGS) entry which is preliminary data.</text>
</comment>
<dbReference type="SUPFAM" id="SSF52743">
    <property type="entry name" value="Subtilisin-like"/>
    <property type="match status" value="1"/>
</dbReference>
<evidence type="ECO:0000256" key="2">
    <source>
        <dbReference type="ARBA" id="ARBA00011073"/>
    </source>
</evidence>
<dbReference type="PROSITE" id="PS51892">
    <property type="entry name" value="SUBTILASE"/>
    <property type="match status" value="1"/>
</dbReference>
<dbReference type="SUPFAM" id="SSF49899">
    <property type="entry name" value="Concanavalin A-like lectins/glucanases"/>
    <property type="match status" value="1"/>
</dbReference>
<keyword evidence="13" id="KW-1185">Reference proteome</keyword>
<dbReference type="Pfam" id="PF00082">
    <property type="entry name" value="Peptidase_S8"/>
    <property type="match status" value="1"/>
</dbReference>
<dbReference type="InterPro" id="IPR000209">
    <property type="entry name" value="Peptidase_S8/S53_dom"/>
</dbReference>
<dbReference type="Pfam" id="PF20773">
    <property type="entry name" value="InhA-like_MAM"/>
    <property type="match status" value="1"/>
</dbReference>
<keyword evidence="9" id="KW-0732">Signal</keyword>
<sequence length="583" mass="60631">MKRLFVSFVLICSLVIIFSAPNPSFGQSRTPAKPVERVDFAAPAVAGQFVVKFKATTSKANRSSALKALGAVQIDRIAALDAEVIEVASLKSNDTLAGREAFLANLKQNPNIEYAEPNFIYSVNFTPNDPSQSSQWAWGVIRAYTGWDITQGSSSVVIAVVDTGVQSNHPDLDAKMVAGYDYIDNDSTPTDGNGHGTHVAGTSAAETNNSTGGAGTCPNCKVMPVRVLNNSGSGTLAGVANGITYAADNGAEVINLSLGGGGSTALQNAVDYAWGRGVFLACAAGNSNTSSTTSSYPAAYTNCFAVASTTSTDARSSFSNYGSWVEVAAPGSSIYSTWINSGYNTINGTSMATPHVAGLAGLLASQGLTNSQIRDRICSTSDRISGTGSTWTCGRINVYNAVNNGGSTPTPTPPTSTPLPTTPTVVPPTATPPPGGGSIVNGGFESGTTGWTQASSGGYGLIDTTRPRTGSYSVYMGGYNNASEGIYQTLAVPAGKSLSFYWYQTTAEGSTTAYDYLRVRVYNTSGTLLGTLATRSNVNTKNAWVAESLSLAAYAGQTVRIRFETTTDSSLITSFFVDDVSLQ</sequence>
<dbReference type="InterPro" id="IPR023828">
    <property type="entry name" value="Peptidase_S8_Ser-AS"/>
</dbReference>
<feature type="chain" id="PRO_5045196402" description="Peptidase S8" evidence="9">
    <location>
        <begin position="20"/>
        <end position="583"/>
    </location>
</feature>
<feature type="domain" description="Peptidase S8/S53" evidence="10">
    <location>
        <begin position="154"/>
        <end position="383"/>
    </location>
</feature>
<dbReference type="PANTHER" id="PTHR43806:SF11">
    <property type="entry name" value="CEREVISIN-RELATED"/>
    <property type="match status" value="1"/>
</dbReference>
<gene>
    <name evidence="12" type="ORF">Hgul01_00351</name>
</gene>
<comment type="similarity">
    <text evidence="2 7 8">Belongs to the peptidase S8 family.</text>
</comment>
<keyword evidence="3" id="KW-0964">Secreted</keyword>
<dbReference type="PANTHER" id="PTHR43806">
    <property type="entry name" value="PEPTIDASE S8"/>
    <property type="match status" value="1"/>
</dbReference>
<keyword evidence="5 7" id="KW-0378">Hydrolase</keyword>
<name>A0ABP9WTQ0_9CHLR</name>
<dbReference type="EMBL" id="BAABRU010000001">
    <property type="protein sequence ID" value="GAA5526578.1"/>
    <property type="molecule type" value="Genomic_DNA"/>
</dbReference>
<dbReference type="Pfam" id="PF22148">
    <property type="entry name" value="Fervidolysin_NPro-like"/>
    <property type="match status" value="1"/>
</dbReference>
<feature type="active site" description="Charge relay system" evidence="7">
    <location>
        <position position="350"/>
    </location>
</feature>
<evidence type="ECO:0000256" key="9">
    <source>
        <dbReference type="SAM" id="SignalP"/>
    </source>
</evidence>
<dbReference type="PROSITE" id="PS00138">
    <property type="entry name" value="SUBTILASE_SER"/>
    <property type="match status" value="1"/>
</dbReference>
<evidence type="ECO:0000256" key="1">
    <source>
        <dbReference type="ARBA" id="ARBA00004613"/>
    </source>
</evidence>
<dbReference type="Proteomes" id="UP001428290">
    <property type="component" value="Unassembled WGS sequence"/>
</dbReference>
<reference evidence="12 13" key="1">
    <citation type="submission" date="2024-02" db="EMBL/GenBank/DDBJ databases">
        <title>Herpetosiphon gulosus NBRC 112829.</title>
        <authorList>
            <person name="Ichikawa N."/>
            <person name="Katano-Makiyama Y."/>
            <person name="Hidaka K."/>
        </authorList>
    </citation>
    <scope>NUCLEOTIDE SEQUENCE [LARGE SCALE GENOMIC DNA]</scope>
    <source>
        <strain evidence="12 13">NBRC 112829</strain>
    </source>
</reference>
<dbReference type="CDD" id="cd07484">
    <property type="entry name" value="Peptidases_S8_Thermitase_like"/>
    <property type="match status" value="1"/>
</dbReference>